<organism evidence="1 2">
    <name type="scientific">Cryptolaemus montrouzieri</name>
    <dbReference type="NCBI Taxonomy" id="559131"/>
    <lineage>
        <taxon>Eukaryota</taxon>
        <taxon>Metazoa</taxon>
        <taxon>Ecdysozoa</taxon>
        <taxon>Arthropoda</taxon>
        <taxon>Hexapoda</taxon>
        <taxon>Insecta</taxon>
        <taxon>Pterygota</taxon>
        <taxon>Neoptera</taxon>
        <taxon>Endopterygota</taxon>
        <taxon>Coleoptera</taxon>
        <taxon>Polyphaga</taxon>
        <taxon>Cucujiformia</taxon>
        <taxon>Coccinelloidea</taxon>
        <taxon>Coccinellidae</taxon>
        <taxon>Scymninae</taxon>
        <taxon>Scymnini</taxon>
        <taxon>Cryptolaemus</taxon>
    </lineage>
</organism>
<name>A0ABD2P2W2_9CUCU</name>
<accession>A0ABD2P2W2</accession>
<dbReference type="AlphaFoldDB" id="A0ABD2P2W2"/>
<evidence type="ECO:0000313" key="2">
    <source>
        <dbReference type="Proteomes" id="UP001516400"/>
    </source>
</evidence>
<evidence type="ECO:0000313" key="1">
    <source>
        <dbReference type="EMBL" id="KAL3285120.1"/>
    </source>
</evidence>
<comment type="caution">
    <text evidence="1">The sequence shown here is derived from an EMBL/GenBank/DDBJ whole genome shotgun (WGS) entry which is preliminary data.</text>
</comment>
<keyword evidence="2" id="KW-1185">Reference proteome</keyword>
<sequence>MIAVATISEDPVNKQVLSIYLIDGITDNCTKCKWCSTEFVNSPCRLGESEVTCEGELCYSYMYDLKYRNHYTQSYFRGCTSDRNKCGAAGQQNCTLCDKDFCNGAIMPKEGDRSRYEDK</sequence>
<dbReference type="EMBL" id="JABFTP020000165">
    <property type="protein sequence ID" value="KAL3285120.1"/>
    <property type="molecule type" value="Genomic_DNA"/>
</dbReference>
<protein>
    <submittedName>
        <fullName evidence="1">Uncharacterized protein</fullName>
    </submittedName>
</protein>
<proteinExistence type="predicted"/>
<gene>
    <name evidence="1" type="ORF">HHI36_019244</name>
</gene>
<dbReference type="Proteomes" id="UP001516400">
    <property type="component" value="Unassembled WGS sequence"/>
</dbReference>
<reference evidence="1 2" key="1">
    <citation type="journal article" date="2021" name="BMC Biol.">
        <title>Horizontally acquired antibacterial genes associated with adaptive radiation of ladybird beetles.</title>
        <authorList>
            <person name="Li H.S."/>
            <person name="Tang X.F."/>
            <person name="Huang Y.H."/>
            <person name="Xu Z.Y."/>
            <person name="Chen M.L."/>
            <person name="Du X.Y."/>
            <person name="Qiu B.Y."/>
            <person name="Chen P.T."/>
            <person name="Zhang W."/>
            <person name="Slipinski A."/>
            <person name="Escalona H.E."/>
            <person name="Waterhouse R.M."/>
            <person name="Zwick A."/>
            <person name="Pang H."/>
        </authorList>
    </citation>
    <scope>NUCLEOTIDE SEQUENCE [LARGE SCALE GENOMIC DNA]</scope>
    <source>
        <strain evidence="1">SYSU2018</strain>
    </source>
</reference>